<gene>
    <name evidence="3" type="ORF">KEG57_39010</name>
</gene>
<feature type="compositionally biased region" description="Low complexity" evidence="1">
    <location>
        <begin position="31"/>
        <end position="48"/>
    </location>
</feature>
<accession>A0A9X3XEB5</accession>
<feature type="region of interest" description="Disordered" evidence="1">
    <location>
        <begin position="29"/>
        <end position="48"/>
    </location>
</feature>
<evidence type="ECO:0000313" key="3">
    <source>
        <dbReference type="EMBL" id="MDC3986531.1"/>
    </source>
</evidence>
<dbReference type="PROSITE" id="PS51257">
    <property type="entry name" value="PROKAR_LIPOPROTEIN"/>
    <property type="match status" value="1"/>
</dbReference>
<evidence type="ECO:0000313" key="4">
    <source>
        <dbReference type="Proteomes" id="UP001151081"/>
    </source>
</evidence>
<comment type="caution">
    <text evidence="3">The sequence shown here is derived from an EMBL/GenBank/DDBJ whole genome shotgun (WGS) entry which is preliminary data.</text>
</comment>
<reference evidence="3 4" key="1">
    <citation type="submission" date="2021-04" db="EMBL/GenBank/DDBJ databases">
        <title>Genome analysis of Polyangium sp.</title>
        <authorList>
            <person name="Li Y."/>
            <person name="Wang J."/>
        </authorList>
    </citation>
    <scope>NUCLEOTIDE SEQUENCE [LARGE SCALE GENOMIC DNA]</scope>
    <source>
        <strain evidence="3 4">SDU14</strain>
    </source>
</reference>
<dbReference type="EMBL" id="JAGTJJ010000040">
    <property type="protein sequence ID" value="MDC3986531.1"/>
    <property type="molecule type" value="Genomic_DNA"/>
</dbReference>
<evidence type="ECO:0008006" key="5">
    <source>
        <dbReference type="Google" id="ProtNLM"/>
    </source>
</evidence>
<dbReference type="Proteomes" id="UP001151081">
    <property type="component" value="Unassembled WGS sequence"/>
</dbReference>
<feature type="chain" id="PRO_5040797653" description="Lipoprotein" evidence="2">
    <location>
        <begin position="26"/>
        <end position="138"/>
    </location>
</feature>
<sequence length="138" mass="14187">MESKSRMIAFFPAALALALTGLVVGCSKSEPASGSGAPTASAAGASAPAGNVCDVAAFEKEQDEKGRQSHTPRKLSGCKFESYSPSSKTAMFSGNGKMKLSCVNIPKPEMAVGDLADIEGKEDSAGFVTLYSCVVTKK</sequence>
<keyword evidence="2" id="KW-0732">Signal</keyword>
<evidence type="ECO:0000256" key="1">
    <source>
        <dbReference type="SAM" id="MobiDB-lite"/>
    </source>
</evidence>
<dbReference type="RefSeq" id="WP_272425252.1">
    <property type="nucleotide sequence ID" value="NZ_JAGTJJ010000040.1"/>
</dbReference>
<name>A0A9X3XEB5_9BACT</name>
<feature type="signal peptide" evidence="2">
    <location>
        <begin position="1"/>
        <end position="25"/>
    </location>
</feature>
<dbReference type="AlphaFoldDB" id="A0A9X3XEB5"/>
<protein>
    <recommendedName>
        <fullName evidence="5">Lipoprotein</fullName>
    </recommendedName>
</protein>
<keyword evidence="4" id="KW-1185">Reference proteome</keyword>
<evidence type="ECO:0000256" key="2">
    <source>
        <dbReference type="SAM" id="SignalP"/>
    </source>
</evidence>
<proteinExistence type="predicted"/>
<organism evidence="3 4">
    <name type="scientific">Polyangium jinanense</name>
    <dbReference type="NCBI Taxonomy" id="2829994"/>
    <lineage>
        <taxon>Bacteria</taxon>
        <taxon>Pseudomonadati</taxon>
        <taxon>Myxococcota</taxon>
        <taxon>Polyangia</taxon>
        <taxon>Polyangiales</taxon>
        <taxon>Polyangiaceae</taxon>
        <taxon>Polyangium</taxon>
    </lineage>
</organism>